<dbReference type="GO" id="GO:0043565">
    <property type="term" value="F:sequence-specific DNA binding"/>
    <property type="evidence" value="ECO:0007669"/>
    <property type="project" value="InterPro"/>
</dbReference>
<name>A0A7C9M9E6_9DEIO</name>
<dbReference type="PANTHER" id="PTHR43436:SF1">
    <property type="entry name" value="TRANSCRIPTIONAL REGULATORY PROTEIN"/>
    <property type="match status" value="1"/>
</dbReference>
<dbReference type="AlphaFoldDB" id="A0A7C9M9E6"/>
<organism evidence="4 5">
    <name type="scientific">Deinococcus arboris</name>
    <dbReference type="NCBI Taxonomy" id="2682977"/>
    <lineage>
        <taxon>Bacteria</taxon>
        <taxon>Thermotogati</taxon>
        <taxon>Deinococcota</taxon>
        <taxon>Deinococci</taxon>
        <taxon>Deinococcales</taxon>
        <taxon>Deinococcaceae</taxon>
        <taxon>Deinococcus</taxon>
    </lineage>
</organism>
<keyword evidence="2" id="KW-0804">Transcription</keyword>
<gene>
    <name evidence="4" type="ORF">GO986_21555</name>
</gene>
<dbReference type="Pfam" id="PF12833">
    <property type="entry name" value="HTH_18"/>
    <property type="match status" value="1"/>
</dbReference>
<dbReference type="Proteomes" id="UP000483286">
    <property type="component" value="Unassembled WGS sequence"/>
</dbReference>
<dbReference type="PROSITE" id="PS01124">
    <property type="entry name" value="HTH_ARAC_FAMILY_2"/>
    <property type="match status" value="1"/>
</dbReference>
<dbReference type="PANTHER" id="PTHR43436">
    <property type="entry name" value="ARAC-FAMILY TRANSCRIPTIONAL REGULATOR"/>
    <property type="match status" value="1"/>
</dbReference>
<keyword evidence="5" id="KW-1185">Reference proteome</keyword>
<dbReference type="InterPro" id="IPR009057">
    <property type="entry name" value="Homeodomain-like_sf"/>
</dbReference>
<accession>A0A7C9M9E6</accession>
<comment type="caution">
    <text evidence="4">The sequence shown here is derived from an EMBL/GenBank/DDBJ whole genome shotgun (WGS) entry which is preliminary data.</text>
</comment>
<dbReference type="SUPFAM" id="SSF46689">
    <property type="entry name" value="Homeodomain-like"/>
    <property type="match status" value="1"/>
</dbReference>
<evidence type="ECO:0000313" key="4">
    <source>
        <dbReference type="EMBL" id="MVN89325.1"/>
    </source>
</evidence>
<dbReference type="EMBL" id="WQLB01000054">
    <property type="protein sequence ID" value="MVN89325.1"/>
    <property type="molecule type" value="Genomic_DNA"/>
</dbReference>
<sequence length="80" mass="8915">MGVSTFHARLKAVTGLSPLQFQKNVRLQEARRLYSAGLDVGAVSRQVGYASASQFTREYTRLFSTTPRQEMAHLRVSGVK</sequence>
<dbReference type="SMART" id="SM00342">
    <property type="entry name" value="HTH_ARAC"/>
    <property type="match status" value="1"/>
</dbReference>
<dbReference type="InterPro" id="IPR018060">
    <property type="entry name" value="HTH_AraC"/>
</dbReference>
<feature type="domain" description="HTH araC/xylS-type" evidence="3">
    <location>
        <begin position="1"/>
        <end position="73"/>
    </location>
</feature>
<protein>
    <submittedName>
        <fullName evidence="4">Helix-turn-helix domain-containing protein</fullName>
    </submittedName>
</protein>
<dbReference type="RefSeq" id="WP_157461584.1">
    <property type="nucleotide sequence ID" value="NZ_WQLB01000054.1"/>
</dbReference>
<evidence type="ECO:0000259" key="3">
    <source>
        <dbReference type="PROSITE" id="PS01124"/>
    </source>
</evidence>
<evidence type="ECO:0000256" key="1">
    <source>
        <dbReference type="ARBA" id="ARBA00023015"/>
    </source>
</evidence>
<dbReference type="GO" id="GO:0003700">
    <property type="term" value="F:DNA-binding transcription factor activity"/>
    <property type="evidence" value="ECO:0007669"/>
    <property type="project" value="InterPro"/>
</dbReference>
<dbReference type="Gene3D" id="1.10.10.60">
    <property type="entry name" value="Homeodomain-like"/>
    <property type="match status" value="1"/>
</dbReference>
<evidence type="ECO:0000256" key="2">
    <source>
        <dbReference type="ARBA" id="ARBA00023163"/>
    </source>
</evidence>
<evidence type="ECO:0000313" key="5">
    <source>
        <dbReference type="Proteomes" id="UP000483286"/>
    </source>
</evidence>
<keyword evidence="1" id="KW-0805">Transcription regulation</keyword>
<reference evidence="4 5" key="1">
    <citation type="submission" date="2019-12" db="EMBL/GenBank/DDBJ databases">
        <title>Deinococcus sp. HMF7620 Genome sequencing and assembly.</title>
        <authorList>
            <person name="Kang H."/>
            <person name="Kim H."/>
            <person name="Joh K."/>
        </authorList>
    </citation>
    <scope>NUCLEOTIDE SEQUENCE [LARGE SCALE GENOMIC DNA]</scope>
    <source>
        <strain evidence="4 5">HMF7620</strain>
    </source>
</reference>
<proteinExistence type="predicted"/>